<dbReference type="NCBIfam" id="TIGR01126">
    <property type="entry name" value="pdi_dom"/>
    <property type="match status" value="1"/>
</dbReference>
<keyword evidence="6" id="KW-0677">Repeat</keyword>
<dbReference type="OrthoDB" id="427280at2759"/>
<keyword evidence="10" id="KW-0676">Redox-active center</keyword>
<evidence type="ECO:0000256" key="6">
    <source>
        <dbReference type="ARBA" id="ARBA00022737"/>
    </source>
</evidence>
<dbReference type="PROSITE" id="PS00194">
    <property type="entry name" value="THIOREDOXIN_1"/>
    <property type="match status" value="1"/>
</dbReference>
<dbReference type="SUPFAM" id="SSF52833">
    <property type="entry name" value="Thioredoxin-like"/>
    <property type="match status" value="3"/>
</dbReference>
<dbReference type="EMBL" id="JAGTXO010000012">
    <property type="protein sequence ID" value="KAG8464818.1"/>
    <property type="molecule type" value="Genomic_DNA"/>
</dbReference>
<keyword evidence="5 13" id="KW-0732">Signal</keyword>
<feature type="domain" description="Thioredoxin" evidence="14">
    <location>
        <begin position="307"/>
        <end position="435"/>
    </location>
</feature>
<evidence type="ECO:0000256" key="8">
    <source>
        <dbReference type="ARBA" id="ARBA00023157"/>
    </source>
</evidence>
<evidence type="ECO:0000256" key="10">
    <source>
        <dbReference type="ARBA" id="ARBA00023284"/>
    </source>
</evidence>
<feature type="compositionally biased region" description="Acidic residues" evidence="12">
    <location>
        <begin position="28"/>
        <end position="45"/>
    </location>
</feature>
<feature type="compositionally biased region" description="Acidic residues" evidence="12">
    <location>
        <begin position="53"/>
        <end position="67"/>
    </location>
</feature>
<dbReference type="InterPro" id="IPR017937">
    <property type="entry name" value="Thioredoxin_CS"/>
</dbReference>
<dbReference type="GO" id="GO:0005788">
    <property type="term" value="C:endoplasmic reticulum lumen"/>
    <property type="evidence" value="ECO:0007669"/>
    <property type="project" value="UniProtKB-SubCell"/>
</dbReference>
<dbReference type="PANTHER" id="PTHR18929">
    <property type="entry name" value="PROTEIN DISULFIDE ISOMERASE"/>
    <property type="match status" value="1"/>
</dbReference>
<name>A0A8J5XI54_DIALT</name>
<dbReference type="InterPro" id="IPR013766">
    <property type="entry name" value="Thioredoxin_domain"/>
</dbReference>
<comment type="catalytic activity">
    <reaction evidence="1">
        <text>Catalyzes the rearrangement of -S-S- bonds in proteins.</text>
        <dbReference type="EC" id="5.3.4.1"/>
    </reaction>
</comment>
<protein>
    <recommendedName>
        <fullName evidence="4">protein disulfide-isomerase</fullName>
        <ecNumber evidence="4">5.3.4.1</ecNumber>
    </recommendedName>
</protein>
<feature type="region of interest" description="Disordered" evidence="12">
    <location>
        <begin position="301"/>
        <end position="334"/>
    </location>
</feature>
<dbReference type="Proteomes" id="UP000751190">
    <property type="component" value="Unassembled WGS sequence"/>
</dbReference>
<keyword evidence="8" id="KW-1015">Disulfide bond</keyword>
<comment type="similarity">
    <text evidence="3 11">Belongs to the protein disulfide isomerase family.</text>
</comment>
<evidence type="ECO:0000256" key="9">
    <source>
        <dbReference type="ARBA" id="ARBA00023235"/>
    </source>
</evidence>
<evidence type="ECO:0000256" key="12">
    <source>
        <dbReference type="SAM" id="MobiDB-lite"/>
    </source>
</evidence>
<keyword evidence="7" id="KW-0256">Endoplasmic reticulum</keyword>
<sequence length="436" mass="47873">MRGFRLLTLALLALLAVNQLAWAQDEDDMDMDGAEGGDEDYDGDEGYGGGGDGYDDEDYSGDGEDGEGGGGSAEIKELTTVEEFDAFLNDEDASVVGFFAEEGSALDDFKATAQGMQWDYRFAYTTSAELLSAHKYKSAAVVYKPPRFASEKAEKLKARYPGSDFKNSDALKIFLREKSLPLVGQLTWKTKERYSSCGLPLVKVFFDVDYELNPKGSNYYVNRVRKVAEEYVGKLSFAIAAIKDYSYESSDYGLTLEEGKKQVGVGIEDGDKRYGMGEAEFSPASLKAFVEQFLKGELTPTKVVEPYSPPPPGEDDEAGDEGGGDVDESGVTVATPDNFEQVVEPSKNVMLEFYAPWCGHCKMLKPEYAKLGKEFEGDESVVIAKMDADEHTPPAGWEVQGYPTIFFQPKGGKPTPYEGARNAKEMAEYVRAHKVV</sequence>
<feature type="chain" id="PRO_5035287649" description="protein disulfide-isomerase" evidence="13">
    <location>
        <begin position="24"/>
        <end position="436"/>
    </location>
</feature>
<evidence type="ECO:0000256" key="5">
    <source>
        <dbReference type="ARBA" id="ARBA00022729"/>
    </source>
</evidence>
<dbReference type="PROSITE" id="PS51352">
    <property type="entry name" value="THIOREDOXIN_2"/>
    <property type="match status" value="1"/>
</dbReference>
<dbReference type="CDD" id="cd02995">
    <property type="entry name" value="PDI_a_PDI_a'_C"/>
    <property type="match status" value="1"/>
</dbReference>
<gene>
    <name evidence="15" type="ORF">KFE25_010186</name>
</gene>
<organism evidence="15 16">
    <name type="scientific">Diacronema lutheri</name>
    <name type="common">Unicellular marine alga</name>
    <name type="synonym">Monochrysis lutheri</name>
    <dbReference type="NCBI Taxonomy" id="2081491"/>
    <lineage>
        <taxon>Eukaryota</taxon>
        <taxon>Haptista</taxon>
        <taxon>Haptophyta</taxon>
        <taxon>Pavlovophyceae</taxon>
        <taxon>Pavlovales</taxon>
        <taxon>Pavlovaceae</taxon>
        <taxon>Diacronema</taxon>
    </lineage>
</organism>
<dbReference type="InterPro" id="IPR036249">
    <property type="entry name" value="Thioredoxin-like_sf"/>
</dbReference>
<dbReference type="GO" id="GO:0006457">
    <property type="term" value="P:protein folding"/>
    <property type="evidence" value="ECO:0007669"/>
    <property type="project" value="TreeGrafter"/>
</dbReference>
<evidence type="ECO:0000313" key="16">
    <source>
        <dbReference type="Proteomes" id="UP000751190"/>
    </source>
</evidence>
<proteinExistence type="inferred from homology"/>
<dbReference type="GO" id="GO:0034976">
    <property type="term" value="P:response to endoplasmic reticulum stress"/>
    <property type="evidence" value="ECO:0007669"/>
    <property type="project" value="TreeGrafter"/>
</dbReference>
<evidence type="ECO:0000256" key="2">
    <source>
        <dbReference type="ARBA" id="ARBA00004319"/>
    </source>
</evidence>
<dbReference type="GO" id="GO:0003756">
    <property type="term" value="F:protein disulfide isomerase activity"/>
    <property type="evidence" value="ECO:0007669"/>
    <property type="project" value="UniProtKB-EC"/>
</dbReference>
<evidence type="ECO:0000256" key="11">
    <source>
        <dbReference type="RuleBase" id="RU004208"/>
    </source>
</evidence>
<evidence type="ECO:0000259" key="14">
    <source>
        <dbReference type="PROSITE" id="PS51352"/>
    </source>
</evidence>
<dbReference type="Pfam" id="PF00085">
    <property type="entry name" value="Thioredoxin"/>
    <property type="match status" value="1"/>
</dbReference>
<evidence type="ECO:0000256" key="3">
    <source>
        <dbReference type="ARBA" id="ARBA00006347"/>
    </source>
</evidence>
<comment type="subcellular location">
    <subcellularLocation>
        <location evidence="2">Endoplasmic reticulum lumen</location>
    </subcellularLocation>
</comment>
<accession>A0A8J5XI54</accession>
<dbReference type="Pfam" id="PF13848">
    <property type="entry name" value="Thioredoxin_6"/>
    <property type="match status" value="1"/>
</dbReference>
<evidence type="ECO:0000313" key="15">
    <source>
        <dbReference type="EMBL" id="KAG8464818.1"/>
    </source>
</evidence>
<keyword evidence="16" id="KW-1185">Reference proteome</keyword>
<dbReference type="PANTHER" id="PTHR18929:SF132">
    <property type="entry name" value="PROTEIN DISULFIDE-ISOMERASE A3"/>
    <property type="match status" value="1"/>
</dbReference>
<evidence type="ECO:0000256" key="13">
    <source>
        <dbReference type="SAM" id="SignalP"/>
    </source>
</evidence>
<keyword evidence="9" id="KW-0413">Isomerase</keyword>
<feature type="region of interest" description="Disordered" evidence="12">
    <location>
        <begin position="28"/>
        <end position="73"/>
    </location>
</feature>
<dbReference type="InterPro" id="IPR005788">
    <property type="entry name" value="PDI_thioredoxin-like_dom"/>
</dbReference>
<evidence type="ECO:0000256" key="7">
    <source>
        <dbReference type="ARBA" id="ARBA00022824"/>
    </source>
</evidence>
<dbReference type="PRINTS" id="PR00421">
    <property type="entry name" value="THIOREDOXIN"/>
</dbReference>
<evidence type="ECO:0000256" key="4">
    <source>
        <dbReference type="ARBA" id="ARBA00012723"/>
    </source>
</evidence>
<dbReference type="Gene3D" id="3.40.30.10">
    <property type="entry name" value="Glutaredoxin"/>
    <property type="match status" value="3"/>
</dbReference>
<reference evidence="15" key="1">
    <citation type="submission" date="2021-05" db="EMBL/GenBank/DDBJ databases">
        <title>The genome of the haptophyte Pavlova lutheri (Diacronema luteri, Pavlovales) - a model for lipid biosynthesis in eukaryotic algae.</title>
        <authorList>
            <person name="Hulatt C.J."/>
            <person name="Posewitz M.C."/>
        </authorList>
    </citation>
    <scope>NUCLEOTIDE SEQUENCE</scope>
    <source>
        <strain evidence="15">NIVA-4/92</strain>
    </source>
</reference>
<dbReference type="AlphaFoldDB" id="A0A8J5XI54"/>
<feature type="signal peptide" evidence="13">
    <location>
        <begin position="1"/>
        <end position="23"/>
    </location>
</feature>
<dbReference type="OMA" id="GIANDYK"/>
<comment type="caution">
    <text evidence="15">The sequence shown here is derived from an EMBL/GenBank/DDBJ whole genome shotgun (WGS) entry which is preliminary data.</text>
</comment>
<dbReference type="EC" id="5.3.4.1" evidence="4"/>
<feature type="compositionally biased region" description="Acidic residues" evidence="12">
    <location>
        <begin position="313"/>
        <end position="328"/>
    </location>
</feature>
<evidence type="ECO:0000256" key="1">
    <source>
        <dbReference type="ARBA" id="ARBA00001182"/>
    </source>
</evidence>